<keyword evidence="4" id="KW-1185">Reference proteome</keyword>
<evidence type="ECO:0000256" key="1">
    <source>
        <dbReference type="SAM" id="SignalP"/>
    </source>
</evidence>
<accession>A0A8S1C0Z4</accession>
<gene>
    <name evidence="3" type="ORF">CLODIP_2_CD14344</name>
</gene>
<dbReference type="InterPro" id="IPR016187">
    <property type="entry name" value="CTDL_fold"/>
</dbReference>
<dbReference type="Pfam" id="PF00059">
    <property type="entry name" value="Lectin_C"/>
    <property type="match status" value="1"/>
</dbReference>
<dbReference type="InterPro" id="IPR050111">
    <property type="entry name" value="C-type_lectin/snaclec_domain"/>
</dbReference>
<dbReference type="InterPro" id="IPR001304">
    <property type="entry name" value="C-type_lectin-like"/>
</dbReference>
<feature type="domain" description="C-type lectin" evidence="2">
    <location>
        <begin position="47"/>
        <end position="157"/>
    </location>
</feature>
<dbReference type="CDD" id="cd00037">
    <property type="entry name" value="CLECT"/>
    <property type="match status" value="1"/>
</dbReference>
<organism evidence="3 4">
    <name type="scientific">Cloeon dipterum</name>
    <dbReference type="NCBI Taxonomy" id="197152"/>
    <lineage>
        <taxon>Eukaryota</taxon>
        <taxon>Metazoa</taxon>
        <taxon>Ecdysozoa</taxon>
        <taxon>Arthropoda</taxon>
        <taxon>Hexapoda</taxon>
        <taxon>Insecta</taxon>
        <taxon>Pterygota</taxon>
        <taxon>Palaeoptera</taxon>
        <taxon>Ephemeroptera</taxon>
        <taxon>Pisciforma</taxon>
        <taxon>Baetidae</taxon>
        <taxon>Cloeon</taxon>
    </lineage>
</organism>
<feature type="signal peptide" evidence="1">
    <location>
        <begin position="1"/>
        <end position="21"/>
    </location>
</feature>
<comment type="caution">
    <text evidence="3">The sequence shown here is derived from an EMBL/GenBank/DDBJ whole genome shotgun (WGS) entry which is preliminary data.</text>
</comment>
<dbReference type="SUPFAM" id="SSF56436">
    <property type="entry name" value="C-type lectin-like"/>
    <property type="match status" value="1"/>
</dbReference>
<dbReference type="OrthoDB" id="7760957at2759"/>
<dbReference type="Gene3D" id="3.10.100.10">
    <property type="entry name" value="Mannose-Binding Protein A, subunit A"/>
    <property type="match status" value="1"/>
</dbReference>
<evidence type="ECO:0000259" key="2">
    <source>
        <dbReference type="PROSITE" id="PS50041"/>
    </source>
</evidence>
<evidence type="ECO:0000313" key="3">
    <source>
        <dbReference type="EMBL" id="CAB3362680.1"/>
    </source>
</evidence>
<dbReference type="Proteomes" id="UP000494165">
    <property type="component" value="Unassembled WGS sequence"/>
</dbReference>
<dbReference type="PROSITE" id="PS50041">
    <property type="entry name" value="C_TYPE_LECTIN_2"/>
    <property type="match status" value="1"/>
</dbReference>
<reference evidence="3 4" key="1">
    <citation type="submission" date="2020-04" db="EMBL/GenBank/DDBJ databases">
        <authorList>
            <person name="Alioto T."/>
            <person name="Alioto T."/>
            <person name="Gomez Garrido J."/>
        </authorList>
    </citation>
    <scope>NUCLEOTIDE SEQUENCE [LARGE SCALE GENOMIC DNA]</scope>
</reference>
<protein>
    <recommendedName>
        <fullName evidence="2">C-type lectin domain-containing protein</fullName>
    </recommendedName>
</protein>
<name>A0A8S1C0Z4_9INSE</name>
<dbReference type="EMBL" id="CADEPI010000009">
    <property type="protein sequence ID" value="CAB3362680.1"/>
    <property type="molecule type" value="Genomic_DNA"/>
</dbReference>
<dbReference type="InterPro" id="IPR016186">
    <property type="entry name" value="C-type_lectin-like/link_sf"/>
</dbReference>
<evidence type="ECO:0000313" key="4">
    <source>
        <dbReference type="Proteomes" id="UP000494165"/>
    </source>
</evidence>
<dbReference type="PANTHER" id="PTHR22803">
    <property type="entry name" value="MANNOSE, PHOSPHOLIPASE, LECTIN RECEPTOR RELATED"/>
    <property type="match status" value="1"/>
</dbReference>
<dbReference type="SMART" id="SM00034">
    <property type="entry name" value="CLECT"/>
    <property type="match status" value="1"/>
</dbReference>
<sequence>MKQLQTILQILLCFSLAVSLANPVNKDGLVTLKSGKVVSRNIVGPASWYDAVKDCKSQGFELLTIETEQEWTDILDYFGPDITNRIWIGGTDLGNELNFYWISSGTPFEISSWHAGEPSGNNPTNGIKEDCVHIWNRTGILAMNDAPCELVYPYMCEFYDICARRLY</sequence>
<proteinExistence type="predicted"/>
<keyword evidence="1" id="KW-0732">Signal</keyword>
<dbReference type="AlphaFoldDB" id="A0A8S1C0Z4"/>
<feature type="chain" id="PRO_5035927918" description="C-type lectin domain-containing protein" evidence="1">
    <location>
        <begin position="22"/>
        <end position="167"/>
    </location>
</feature>